<dbReference type="InterPro" id="IPR003439">
    <property type="entry name" value="ABC_transporter-like_ATP-bd"/>
</dbReference>
<evidence type="ECO:0000313" key="14">
    <source>
        <dbReference type="Proteomes" id="UP001623330"/>
    </source>
</evidence>
<accession>A0ABR4NVU4</accession>
<dbReference type="Pfam" id="PF19055">
    <property type="entry name" value="ABC2_membrane_7"/>
    <property type="match status" value="1"/>
</dbReference>
<evidence type="ECO:0000256" key="7">
    <source>
        <dbReference type="ARBA" id="ARBA00022840"/>
    </source>
</evidence>
<comment type="similarity">
    <text evidence="2">Belongs to the ABC transporter superfamily. ABCG family. PDR (TC 3.A.1.205) subfamily.</text>
</comment>
<evidence type="ECO:0000256" key="2">
    <source>
        <dbReference type="ARBA" id="ARBA00006012"/>
    </source>
</evidence>
<feature type="transmembrane region" description="Helical" evidence="11">
    <location>
        <begin position="604"/>
        <end position="630"/>
    </location>
</feature>
<evidence type="ECO:0000256" key="3">
    <source>
        <dbReference type="ARBA" id="ARBA00022448"/>
    </source>
</evidence>
<dbReference type="PROSITE" id="PS50893">
    <property type="entry name" value="ABC_TRANSPORTER_2"/>
    <property type="match status" value="2"/>
</dbReference>
<dbReference type="Pfam" id="PF00005">
    <property type="entry name" value="ABC_tran"/>
    <property type="match status" value="2"/>
</dbReference>
<dbReference type="SUPFAM" id="SSF52540">
    <property type="entry name" value="P-loop containing nucleoside triphosphate hydrolases"/>
    <property type="match status" value="2"/>
</dbReference>
<keyword evidence="8 11" id="KW-1133">Transmembrane helix</keyword>
<feature type="compositionally biased region" description="Low complexity" evidence="10">
    <location>
        <begin position="1"/>
        <end position="15"/>
    </location>
</feature>
<dbReference type="Gene3D" id="3.40.50.300">
    <property type="entry name" value="P-loop containing nucleotide triphosphate hydrolases"/>
    <property type="match status" value="2"/>
</dbReference>
<dbReference type="Proteomes" id="UP001623330">
    <property type="component" value="Unassembled WGS sequence"/>
</dbReference>
<dbReference type="InterPro" id="IPR003593">
    <property type="entry name" value="AAA+_ATPase"/>
</dbReference>
<dbReference type="NCBIfam" id="TIGR00956">
    <property type="entry name" value="3a01205"/>
    <property type="match status" value="1"/>
</dbReference>
<evidence type="ECO:0000256" key="4">
    <source>
        <dbReference type="ARBA" id="ARBA00022692"/>
    </source>
</evidence>
<feature type="transmembrane region" description="Helical" evidence="11">
    <location>
        <begin position="1199"/>
        <end position="1221"/>
    </location>
</feature>
<feature type="transmembrane region" description="Helical" evidence="11">
    <location>
        <begin position="1272"/>
        <end position="1302"/>
    </location>
</feature>
<evidence type="ECO:0000256" key="1">
    <source>
        <dbReference type="ARBA" id="ARBA00004141"/>
    </source>
</evidence>
<evidence type="ECO:0000256" key="5">
    <source>
        <dbReference type="ARBA" id="ARBA00022737"/>
    </source>
</evidence>
<reference evidence="13 14" key="1">
    <citation type="submission" date="2024-05" db="EMBL/GenBank/DDBJ databases">
        <title>Long read based assembly of the Candida bracarensis genome reveals expanded adhesin content.</title>
        <authorList>
            <person name="Marcet-Houben M."/>
            <person name="Ksiezopolska E."/>
            <person name="Gabaldon T."/>
        </authorList>
    </citation>
    <scope>NUCLEOTIDE SEQUENCE [LARGE SCALE GENOMIC DNA]</scope>
    <source>
        <strain evidence="13 14">CBM6</strain>
    </source>
</reference>
<feature type="transmembrane region" description="Helical" evidence="11">
    <location>
        <begin position="1348"/>
        <end position="1373"/>
    </location>
</feature>
<comment type="caution">
    <text evidence="13">The sequence shown here is derived from an EMBL/GenBank/DDBJ whole genome shotgun (WGS) entry which is preliminary data.</text>
</comment>
<feature type="transmembrane region" description="Helical" evidence="11">
    <location>
        <begin position="1469"/>
        <end position="1488"/>
    </location>
</feature>
<evidence type="ECO:0000256" key="9">
    <source>
        <dbReference type="ARBA" id="ARBA00023136"/>
    </source>
</evidence>
<dbReference type="InterPro" id="IPR043926">
    <property type="entry name" value="ABCG_dom"/>
</dbReference>
<feature type="transmembrane region" description="Helical" evidence="11">
    <location>
        <begin position="777"/>
        <end position="797"/>
    </location>
</feature>
<keyword evidence="6" id="KW-0547">Nucleotide-binding</keyword>
<keyword evidence="5" id="KW-0677">Repeat</keyword>
<evidence type="ECO:0000256" key="8">
    <source>
        <dbReference type="ARBA" id="ARBA00022989"/>
    </source>
</evidence>
<dbReference type="EMBL" id="JBEVYD010000005">
    <property type="protein sequence ID" value="KAL3232856.1"/>
    <property type="molecule type" value="Genomic_DNA"/>
</dbReference>
<evidence type="ECO:0000259" key="12">
    <source>
        <dbReference type="PROSITE" id="PS50893"/>
    </source>
</evidence>
<dbReference type="InterPro" id="IPR010929">
    <property type="entry name" value="PDR_CDR_ABC"/>
</dbReference>
<feature type="domain" description="ABC transporter" evidence="12">
    <location>
        <begin position="167"/>
        <end position="419"/>
    </location>
</feature>
<feature type="domain" description="ABC transporter" evidence="12">
    <location>
        <begin position="865"/>
        <end position="1106"/>
    </location>
</feature>
<feature type="transmembrane region" description="Helical" evidence="11">
    <location>
        <begin position="1314"/>
        <end position="1336"/>
    </location>
</feature>
<gene>
    <name evidence="13" type="ORF">RNJ44_04772</name>
</gene>
<dbReference type="PROSITE" id="PS00211">
    <property type="entry name" value="ABC_TRANSPORTER_1"/>
    <property type="match status" value="1"/>
</dbReference>
<dbReference type="InterPro" id="IPR029481">
    <property type="entry name" value="ABC_trans_N"/>
</dbReference>
<dbReference type="InterPro" id="IPR017871">
    <property type="entry name" value="ABC_transporter-like_CS"/>
</dbReference>
<keyword evidence="4 11" id="KW-0812">Transmembrane</keyword>
<organism evidence="13 14">
    <name type="scientific">Nakaseomyces bracarensis</name>
    <dbReference type="NCBI Taxonomy" id="273131"/>
    <lineage>
        <taxon>Eukaryota</taxon>
        <taxon>Fungi</taxon>
        <taxon>Dikarya</taxon>
        <taxon>Ascomycota</taxon>
        <taxon>Saccharomycotina</taxon>
        <taxon>Saccharomycetes</taxon>
        <taxon>Saccharomycetales</taxon>
        <taxon>Saccharomycetaceae</taxon>
        <taxon>Nakaseomyces</taxon>
    </lineage>
</organism>
<dbReference type="CDD" id="cd03232">
    <property type="entry name" value="ABCG_PDR_domain2"/>
    <property type="match status" value="1"/>
</dbReference>
<feature type="transmembrane region" description="Helical" evidence="11">
    <location>
        <begin position="642"/>
        <end position="661"/>
    </location>
</feature>
<dbReference type="Pfam" id="PF06422">
    <property type="entry name" value="PDR_CDR"/>
    <property type="match status" value="1"/>
</dbReference>
<dbReference type="InterPro" id="IPR027417">
    <property type="entry name" value="P-loop_NTPase"/>
</dbReference>
<keyword evidence="7" id="KW-0067">ATP-binding</keyword>
<dbReference type="InterPro" id="IPR013525">
    <property type="entry name" value="ABC2_TM"/>
</dbReference>
<dbReference type="InterPro" id="IPR034001">
    <property type="entry name" value="ABCG_PDR_1"/>
</dbReference>
<dbReference type="Pfam" id="PF14510">
    <property type="entry name" value="ABC_trans_N"/>
    <property type="match status" value="1"/>
</dbReference>
<dbReference type="PANTHER" id="PTHR19241">
    <property type="entry name" value="ATP-BINDING CASSETTE TRANSPORTER"/>
    <property type="match status" value="1"/>
</dbReference>
<dbReference type="SMART" id="SM00382">
    <property type="entry name" value="AAA"/>
    <property type="match status" value="2"/>
</dbReference>
<feature type="transmembrane region" description="Helical" evidence="11">
    <location>
        <begin position="673"/>
        <end position="690"/>
    </location>
</feature>
<keyword evidence="14" id="KW-1185">Reference proteome</keyword>
<dbReference type="Pfam" id="PF01061">
    <property type="entry name" value="ABC2_membrane"/>
    <property type="match status" value="2"/>
</dbReference>
<proteinExistence type="inferred from homology"/>
<dbReference type="CDD" id="cd03233">
    <property type="entry name" value="ABCG_PDR_domain1"/>
    <property type="match status" value="1"/>
</dbReference>
<evidence type="ECO:0000256" key="10">
    <source>
        <dbReference type="SAM" id="MobiDB-lite"/>
    </source>
</evidence>
<evidence type="ECO:0000256" key="11">
    <source>
        <dbReference type="SAM" id="Phobius"/>
    </source>
</evidence>
<evidence type="ECO:0000313" key="13">
    <source>
        <dbReference type="EMBL" id="KAL3232856.1"/>
    </source>
</evidence>
<keyword evidence="3" id="KW-0813">Transport</keyword>
<dbReference type="InterPro" id="IPR005285">
    <property type="entry name" value="Drug-R_PDR/CDR"/>
</dbReference>
<protein>
    <submittedName>
        <fullName evidence="13">Protein SNQ2</fullName>
    </submittedName>
</protein>
<name>A0ABR4NVU4_9SACH</name>
<dbReference type="InterPro" id="IPR034003">
    <property type="entry name" value="ABCG_PDR_2"/>
</dbReference>
<comment type="subcellular location">
    <subcellularLocation>
        <location evidence="1">Membrane</location>
        <topology evidence="1">Multi-pass membrane protein</topology>
    </subcellularLocation>
</comment>
<evidence type="ECO:0000256" key="6">
    <source>
        <dbReference type="ARBA" id="ARBA00022741"/>
    </source>
</evidence>
<feature type="transmembrane region" description="Helical" evidence="11">
    <location>
        <begin position="565"/>
        <end position="583"/>
    </location>
</feature>
<feature type="region of interest" description="Disordered" evidence="10">
    <location>
        <begin position="1"/>
        <end position="74"/>
    </location>
</feature>
<sequence>MSSSSEVSVARSDVSFQGKPKHGRRETEADALTKVLTGRSHEDEVGGSDEIDDDCRSSISHRSGRSHNSELSPEMVGRVQSLAEVLSRHTSRSGANIDLSELSESDRFDAERIIKSFVRDADEQGIHLRKAGVTLEHVSASGSDSSAMEGDTFGNVLFLPYTIFNKIREARRNKANGLNGMKTIINNINGLANAGEMVLVLGRPGAGCSSFLKVTAGEIDQFAGGVTGDIAYDGIPQKEMMKHYKADVIYNGEQDVHFPHLTVQQTLDFAIACKTPSRRVNDVSREEYIASTRDLHATIFGLRHTYHTKVGNDFVRGVSGGERKRVSIAEALVTKGSIYCWDNATRGLDASTALEYARAIRITTNLLGSTAFVTIYQASENIYETFDKVTVLYSGRQIYWGPIDEAKDYFYRMGYECPPRQVTAEFLTALTDPNGYHIIRPGYENKVPRTATEFEKYWNDSPEYAQLLEDIETYKKEIDTEKTKELYNQSMQQEKSKHAQKKSYYTVSIWEQIRLCTLRGLQRVYGDKAYTVITICSAIIQSLVSGSLYYNTPSSTSGAFSRGGVLYFCLLYYSLMGLANLSFEHRPILQKHKMYSLYHPAAEALGSTIANFPFRMIGMTCFLIIIYFLSHLNRTAGSFFRVYLFLTMCSESINALFELIAAACDNIAQANSISGIVMMSISLYSTYMIQLPSMHPWFKWISYILPIRYAFESMLLAEFHGRHMNCGGTLVPSGPGYENISTDNQVCAFVGSKPGQSWVLGDDYLKLQFEYEYKHEWRNFGIMWTFVLGYIGLKALITEIKRPVKGGGDALIFKKGTNRHIIKQDEEDSVDAGDIEMKEKVSSRSGCSTASEEEIFEELESKGVFIWRNVCYTIPYDGGMRQLLDNVSGFCKPGTLTALMGESGAGKTTLLNTLAQRNVGIITGDMLVNGRPIDISFERRTGYVQQQDVHIAELTVRESLQFSARMRRPQHVPDEEKMEHVERIIKVLDMELYADALVGDVGRGLNVEQRKKLSIGVELVAKPDLLLFLDEPTSGLDSQSSWAIVQLLKKLANAGQSILCTIHQPSATLFEEFDRLLLLKKGGQTVYFGDIGKNSRTLLDYFERNGARRCDEHENPAEYILEAIGAGATAAVTEDWHQVWKNSPEFSDVEQQVDKLIEDLSNTADDTELGGKPTKYATSYTYQFKYVLIRTSLTAWRNLNYIMSKMMLMTVGGLYIGFTFYNPGKSYTGLQNTLFAAFISIILSAPAMNQIQARAIAARELFEVRESKSNMFHWSLLLITQYLSEIPYHFLFSAIFFVASYFPLRIHFEASASAVYYLNYSIMFQLYYIGFGLCVLYMSPNLQSANVILGLCLSFLIAFCGVVQPVSLMPGFWTFMWKTSPYTYFVQNLVGILLHNKPVKCTKKELSYFQPPSGQTCGQYMEKFLSSRSGYIVDPESTTECAYCIYSVGDDYLKHISASYSYLWRNFGIYWAYICFNIIAMVAIYYIFHVRGVGFLKPENMMKLVAKITRRNKGNKPTN</sequence>
<keyword evidence="9 11" id="KW-0472">Membrane</keyword>